<evidence type="ECO:0000313" key="1">
    <source>
        <dbReference type="Proteomes" id="UP000887565"/>
    </source>
</evidence>
<dbReference type="Proteomes" id="UP000887565">
    <property type="component" value="Unplaced"/>
</dbReference>
<reference evidence="2" key="1">
    <citation type="submission" date="2022-11" db="UniProtKB">
        <authorList>
            <consortium name="WormBaseParasite"/>
        </authorList>
    </citation>
    <scope>IDENTIFICATION</scope>
</reference>
<proteinExistence type="predicted"/>
<accession>A0A915K7I3</accession>
<evidence type="ECO:0000313" key="2">
    <source>
        <dbReference type="WBParaSite" id="nRc.2.0.1.t34144-RA"/>
    </source>
</evidence>
<protein>
    <submittedName>
        <fullName evidence="2">Uncharacterized protein</fullName>
    </submittedName>
</protein>
<keyword evidence="1" id="KW-1185">Reference proteome</keyword>
<dbReference type="AlphaFoldDB" id="A0A915K7I3"/>
<dbReference type="WBParaSite" id="nRc.2.0.1.t34144-RA">
    <property type="protein sequence ID" value="nRc.2.0.1.t34144-RA"/>
    <property type="gene ID" value="nRc.2.0.1.g34144"/>
</dbReference>
<sequence length="70" mass="7408">MVENLLIEEGQIASWDGKTLISTLALSGSGQALGNVLTGAEQELEHIIIGTHEGLKQGLNNLLKGPLQML</sequence>
<organism evidence="1 2">
    <name type="scientific">Romanomermis culicivorax</name>
    <name type="common">Nematode worm</name>
    <dbReference type="NCBI Taxonomy" id="13658"/>
    <lineage>
        <taxon>Eukaryota</taxon>
        <taxon>Metazoa</taxon>
        <taxon>Ecdysozoa</taxon>
        <taxon>Nematoda</taxon>
        <taxon>Enoplea</taxon>
        <taxon>Dorylaimia</taxon>
        <taxon>Mermithida</taxon>
        <taxon>Mermithoidea</taxon>
        <taxon>Mermithidae</taxon>
        <taxon>Romanomermis</taxon>
    </lineage>
</organism>
<name>A0A915K7I3_ROMCU</name>